<proteinExistence type="predicted"/>
<organism evidence="3 4">
    <name type="scientific">Penicillium canariense</name>
    <dbReference type="NCBI Taxonomy" id="189055"/>
    <lineage>
        <taxon>Eukaryota</taxon>
        <taxon>Fungi</taxon>
        <taxon>Dikarya</taxon>
        <taxon>Ascomycota</taxon>
        <taxon>Pezizomycotina</taxon>
        <taxon>Eurotiomycetes</taxon>
        <taxon>Eurotiomycetidae</taxon>
        <taxon>Eurotiales</taxon>
        <taxon>Aspergillaceae</taxon>
        <taxon>Penicillium</taxon>
    </lineage>
</organism>
<protein>
    <submittedName>
        <fullName evidence="3">Uncharacterized protein</fullName>
    </submittedName>
</protein>
<keyword evidence="2" id="KW-0472">Membrane</keyword>
<reference evidence="3" key="1">
    <citation type="submission" date="2022-11" db="EMBL/GenBank/DDBJ databases">
        <authorList>
            <person name="Petersen C."/>
        </authorList>
    </citation>
    <scope>NUCLEOTIDE SEQUENCE</scope>
    <source>
        <strain evidence="3">IBT 26290</strain>
    </source>
</reference>
<reference evidence="3" key="2">
    <citation type="journal article" date="2023" name="IMA Fungus">
        <title>Comparative genomic study of the Penicillium genus elucidates a diverse pangenome and 15 lateral gene transfer events.</title>
        <authorList>
            <person name="Petersen C."/>
            <person name="Sorensen T."/>
            <person name="Nielsen M.R."/>
            <person name="Sondergaard T.E."/>
            <person name="Sorensen J.L."/>
            <person name="Fitzpatrick D.A."/>
            <person name="Frisvad J.C."/>
            <person name="Nielsen K.L."/>
        </authorList>
    </citation>
    <scope>NUCLEOTIDE SEQUENCE</scope>
    <source>
        <strain evidence="3">IBT 26290</strain>
    </source>
</reference>
<name>A0A9W9HLZ5_9EURO</name>
<dbReference type="GeneID" id="81431951"/>
<gene>
    <name evidence="3" type="ORF">N7482_010651</name>
</gene>
<feature type="transmembrane region" description="Helical" evidence="2">
    <location>
        <begin position="100"/>
        <end position="122"/>
    </location>
</feature>
<keyword evidence="2" id="KW-0812">Transmembrane</keyword>
<dbReference type="Proteomes" id="UP001149163">
    <property type="component" value="Unassembled WGS sequence"/>
</dbReference>
<dbReference type="RefSeq" id="XP_056538732.1">
    <property type="nucleotide sequence ID" value="XM_056692775.1"/>
</dbReference>
<dbReference type="EMBL" id="JAPQKN010000008">
    <property type="protein sequence ID" value="KAJ5151399.1"/>
    <property type="molecule type" value="Genomic_DNA"/>
</dbReference>
<evidence type="ECO:0000256" key="2">
    <source>
        <dbReference type="SAM" id="Phobius"/>
    </source>
</evidence>
<keyword evidence="2" id="KW-1133">Transmembrane helix</keyword>
<keyword evidence="4" id="KW-1185">Reference proteome</keyword>
<evidence type="ECO:0000313" key="3">
    <source>
        <dbReference type="EMBL" id="KAJ5151399.1"/>
    </source>
</evidence>
<comment type="caution">
    <text evidence="3">The sequence shown here is derived from an EMBL/GenBank/DDBJ whole genome shotgun (WGS) entry which is preliminary data.</text>
</comment>
<evidence type="ECO:0000256" key="1">
    <source>
        <dbReference type="SAM" id="MobiDB-lite"/>
    </source>
</evidence>
<sequence>MSTVDHKNPGSQDLAPQYEDLFAEPSSKPITGYARVSQNDDHGDVEGQAHEHDGSPGAIKLDTSIVGRGDGLAPHIHCEVCDRRLDRRERRRSQAHCCRAVSATFVLLALFLMIFGIVAMVVTHKRRY</sequence>
<evidence type="ECO:0000313" key="4">
    <source>
        <dbReference type="Proteomes" id="UP001149163"/>
    </source>
</evidence>
<dbReference type="OrthoDB" id="4506934at2759"/>
<dbReference type="AlphaFoldDB" id="A0A9W9HLZ5"/>
<feature type="compositionally biased region" description="Basic and acidic residues" evidence="1">
    <location>
        <begin position="38"/>
        <end position="54"/>
    </location>
</feature>
<accession>A0A9W9HLZ5</accession>
<feature type="region of interest" description="Disordered" evidence="1">
    <location>
        <begin position="1"/>
        <end position="58"/>
    </location>
</feature>